<dbReference type="PROSITE" id="PS51375">
    <property type="entry name" value="PPR"/>
    <property type="match status" value="7"/>
</dbReference>
<dbReference type="PANTHER" id="PTHR47926">
    <property type="entry name" value="PENTATRICOPEPTIDE REPEAT-CONTAINING PROTEIN"/>
    <property type="match status" value="1"/>
</dbReference>
<keyword evidence="4" id="KW-1185">Reference proteome</keyword>
<evidence type="ECO:0000256" key="2">
    <source>
        <dbReference type="PROSITE-ProRule" id="PRU00708"/>
    </source>
</evidence>
<evidence type="ECO:0000256" key="1">
    <source>
        <dbReference type="ARBA" id="ARBA00022737"/>
    </source>
</evidence>
<dbReference type="AlphaFoldDB" id="A0AAN7KYN3"/>
<dbReference type="Gene3D" id="1.25.40.10">
    <property type="entry name" value="Tetratricopeptide repeat domain"/>
    <property type="match status" value="5"/>
</dbReference>
<dbReference type="PANTHER" id="PTHR47926:SF533">
    <property type="entry name" value="DYW DOMAIN-CONTAINING PROTEIN"/>
    <property type="match status" value="1"/>
</dbReference>
<dbReference type="GO" id="GO:0099402">
    <property type="term" value="P:plant organ development"/>
    <property type="evidence" value="ECO:0007669"/>
    <property type="project" value="UniProtKB-ARBA"/>
</dbReference>
<feature type="repeat" description="PPR" evidence="2">
    <location>
        <begin position="129"/>
        <end position="159"/>
    </location>
</feature>
<feature type="repeat" description="PPR" evidence="2">
    <location>
        <begin position="557"/>
        <end position="587"/>
    </location>
</feature>
<comment type="caution">
    <text evidence="3">The sequence shown here is derived from an EMBL/GenBank/DDBJ whole genome shotgun (WGS) entry which is preliminary data.</text>
</comment>
<gene>
    <name evidence="3" type="ORF">SAY87_023953</name>
</gene>
<feature type="repeat" description="PPR" evidence="2">
    <location>
        <begin position="358"/>
        <end position="392"/>
    </location>
</feature>
<dbReference type="InterPro" id="IPR011990">
    <property type="entry name" value="TPR-like_helical_dom_sf"/>
</dbReference>
<organism evidence="3 4">
    <name type="scientific">Trapa incisa</name>
    <dbReference type="NCBI Taxonomy" id="236973"/>
    <lineage>
        <taxon>Eukaryota</taxon>
        <taxon>Viridiplantae</taxon>
        <taxon>Streptophyta</taxon>
        <taxon>Embryophyta</taxon>
        <taxon>Tracheophyta</taxon>
        <taxon>Spermatophyta</taxon>
        <taxon>Magnoliopsida</taxon>
        <taxon>eudicotyledons</taxon>
        <taxon>Gunneridae</taxon>
        <taxon>Pentapetalae</taxon>
        <taxon>rosids</taxon>
        <taxon>malvids</taxon>
        <taxon>Myrtales</taxon>
        <taxon>Lythraceae</taxon>
        <taxon>Trapa</taxon>
    </lineage>
</organism>
<dbReference type="Pfam" id="PF20431">
    <property type="entry name" value="E_motif"/>
    <property type="match status" value="1"/>
</dbReference>
<reference evidence="3 4" key="1">
    <citation type="journal article" date="2023" name="Hortic Res">
        <title>Pangenome of water caltrop reveals structural variations and asymmetric subgenome divergence after allopolyploidization.</title>
        <authorList>
            <person name="Zhang X."/>
            <person name="Chen Y."/>
            <person name="Wang L."/>
            <person name="Yuan Y."/>
            <person name="Fang M."/>
            <person name="Shi L."/>
            <person name="Lu R."/>
            <person name="Comes H.P."/>
            <person name="Ma Y."/>
            <person name="Chen Y."/>
            <person name="Huang G."/>
            <person name="Zhou Y."/>
            <person name="Zheng Z."/>
            <person name="Qiu Y."/>
        </authorList>
    </citation>
    <scope>NUCLEOTIDE SEQUENCE [LARGE SCALE GENOMIC DNA]</scope>
    <source>
        <tissue evidence="3">Roots</tissue>
    </source>
</reference>
<dbReference type="Proteomes" id="UP001345219">
    <property type="component" value="Chromosome 18"/>
</dbReference>
<feature type="repeat" description="PPR" evidence="2">
    <location>
        <begin position="160"/>
        <end position="194"/>
    </location>
</feature>
<proteinExistence type="predicted"/>
<evidence type="ECO:0000313" key="3">
    <source>
        <dbReference type="EMBL" id="KAK4775992.1"/>
    </source>
</evidence>
<dbReference type="EMBL" id="JAXIOK010000003">
    <property type="protein sequence ID" value="KAK4775992.1"/>
    <property type="molecule type" value="Genomic_DNA"/>
</dbReference>
<dbReference type="GO" id="GO:0009451">
    <property type="term" value="P:RNA modification"/>
    <property type="evidence" value="ECO:0007669"/>
    <property type="project" value="InterPro"/>
</dbReference>
<feature type="repeat" description="PPR" evidence="2">
    <location>
        <begin position="260"/>
        <end position="294"/>
    </location>
</feature>
<feature type="repeat" description="PPR" evidence="2">
    <location>
        <begin position="456"/>
        <end position="490"/>
    </location>
</feature>
<feature type="repeat" description="PPR" evidence="2">
    <location>
        <begin position="593"/>
        <end position="623"/>
    </location>
</feature>
<dbReference type="GO" id="GO:0003723">
    <property type="term" value="F:RNA binding"/>
    <property type="evidence" value="ECO:0007669"/>
    <property type="project" value="InterPro"/>
</dbReference>
<protein>
    <recommendedName>
        <fullName evidence="5">Pentatricopeptide repeat-containing protein</fullName>
    </recommendedName>
</protein>
<dbReference type="Pfam" id="PF13041">
    <property type="entry name" value="PPR_2"/>
    <property type="match status" value="3"/>
</dbReference>
<name>A0AAN7KYN3_9MYRT</name>
<dbReference type="InterPro" id="IPR002885">
    <property type="entry name" value="PPR_rpt"/>
</dbReference>
<dbReference type="NCBIfam" id="TIGR00756">
    <property type="entry name" value="PPR"/>
    <property type="match status" value="6"/>
</dbReference>
<accession>A0AAN7KYN3</accession>
<dbReference type="InterPro" id="IPR046848">
    <property type="entry name" value="E_motif"/>
</dbReference>
<sequence>MTRLEGACRADSELASPSEVFNGENPVNQLFKLNRLLAALARTGRHGDCLDLFARARRHLCPDHRSLSTALSAAARRRDAASGAQLHALSVRTGLWAYSHVANSLLFLYARAEDIDSVGRFFDQIERPDLYSRTTFISACAKLGRVGYAYKLFNEMPERELPLWNAMITGCADSGREDIVFSMFSQMLRIGVDPDHYSFAGVLSSFSTGTLDKGKQVHSLVIKTGFLAYVSVINALITLYFDCSNPSEACSVFDEAGACDEITFNVMIDGLMDLNRSEEALTILGKMQEARLRPTELTFVSLMCSDNLTTSAQQLHSQAIKMGLQCSTIVSNAAISMYLSYGDLQAAQMIFDRLVEKDLVSWNTLISCYAHGKISQSAILAFSEMRKLGFKADEYTFGSLLASFDLVELVEMVQGLLIKNGLIQKLEVCNALVSSYSRLGSTNQAYDIFLEMPQRNLITWNALISGLLLNGLLFKGLQSFAQLLVSGLRPNVYTFTIALTTCANIGSLKHGKQIHAYTLRNSFFLSSSLANALIAMYSKCGALDHSLKVFADMTERDTISWNSMISALAQHGKGKEAVEIFEAMRNETSCKPDEATFTALISGCSRSGLVGEGIEIFNIMVNHYSIVPQDDHISSLLDLVGRAGYLDESERLIGSNHLRGHSGSLWNLFSACAAQGNLRLGRIVAELLLGSEKDDPSVYVLLANIYAAAGQWKEADDVRIQLRRNGAMKQPGCSWIGS</sequence>
<evidence type="ECO:0008006" key="5">
    <source>
        <dbReference type="Google" id="ProtNLM"/>
    </source>
</evidence>
<dbReference type="FunFam" id="1.25.40.10:FF:000158">
    <property type="entry name" value="pentatricopeptide repeat-containing protein At2g33680"/>
    <property type="match status" value="1"/>
</dbReference>
<dbReference type="InterPro" id="IPR046960">
    <property type="entry name" value="PPR_At4g14850-like_plant"/>
</dbReference>
<evidence type="ECO:0000313" key="4">
    <source>
        <dbReference type="Proteomes" id="UP001345219"/>
    </source>
</evidence>
<keyword evidence="1" id="KW-0677">Repeat</keyword>
<dbReference type="Pfam" id="PF01535">
    <property type="entry name" value="PPR"/>
    <property type="match status" value="4"/>
</dbReference>